<accession>A0ABD3DKF6</accession>
<evidence type="ECO:0000313" key="1">
    <source>
        <dbReference type="EMBL" id="KAL3641584.1"/>
    </source>
</evidence>
<proteinExistence type="predicted"/>
<gene>
    <name evidence="1" type="ORF">CASFOL_012399</name>
</gene>
<keyword evidence="2" id="KW-1185">Reference proteome</keyword>
<dbReference type="EMBL" id="JAVIJP010000016">
    <property type="protein sequence ID" value="KAL3641584.1"/>
    <property type="molecule type" value="Genomic_DNA"/>
</dbReference>
<name>A0ABD3DKF6_9LAMI</name>
<dbReference type="AlphaFoldDB" id="A0ABD3DKF6"/>
<evidence type="ECO:0000313" key="2">
    <source>
        <dbReference type="Proteomes" id="UP001632038"/>
    </source>
</evidence>
<dbReference type="Proteomes" id="UP001632038">
    <property type="component" value="Unassembled WGS sequence"/>
</dbReference>
<organism evidence="1 2">
    <name type="scientific">Castilleja foliolosa</name>
    <dbReference type="NCBI Taxonomy" id="1961234"/>
    <lineage>
        <taxon>Eukaryota</taxon>
        <taxon>Viridiplantae</taxon>
        <taxon>Streptophyta</taxon>
        <taxon>Embryophyta</taxon>
        <taxon>Tracheophyta</taxon>
        <taxon>Spermatophyta</taxon>
        <taxon>Magnoliopsida</taxon>
        <taxon>eudicotyledons</taxon>
        <taxon>Gunneridae</taxon>
        <taxon>Pentapetalae</taxon>
        <taxon>asterids</taxon>
        <taxon>lamiids</taxon>
        <taxon>Lamiales</taxon>
        <taxon>Orobanchaceae</taxon>
        <taxon>Pedicularideae</taxon>
        <taxon>Castillejinae</taxon>
        <taxon>Castilleja</taxon>
    </lineage>
</organism>
<sequence>MALNNGNVEIEANNSHILEDKENDALRMENQRIQLENIRMAKMLMKYQPKCRRCMKNRAPDEELIRENIKLTKEHQKVTNIALRVLGSPAFQPQLGRKRQCLG</sequence>
<reference evidence="2" key="1">
    <citation type="journal article" date="2024" name="IScience">
        <title>Strigolactones Initiate the Formation of Haustorium-like Structures in Castilleja.</title>
        <authorList>
            <person name="Buerger M."/>
            <person name="Peterson D."/>
            <person name="Chory J."/>
        </authorList>
    </citation>
    <scope>NUCLEOTIDE SEQUENCE [LARGE SCALE GENOMIC DNA]</scope>
</reference>
<comment type="caution">
    <text evidence="1">The sequence shown here is derived from an EMBL/GenBank/DDBJ whole genome shotgun (WGS) entry which is preliminary data.</text>
</comment>
<protein>
    <submittedName>
        <fullName evidence="1">Uncharacterized protein</fullName>
    </submittedName>
</protein>